<evidence type="ECO:0008006" key="4">
    <source>
        <dbReference type="Google" id="ProtNLM"/>
    </source>
</evidence>
<feature type="domain" description="Major capsid protein C-terminal" evidence="1">
    <location>
        <begin position="309"/>
        <end position="507"/>
    </location>
</feature>
<accession>A0A6C0DCT8</accession>
<protein>
    <recommendedName>
        <fullName evidence="4">Major capsid protein N-terminal domain-containing protein</fullName>
    </recommendedName>
</protein>
<name>A0A6C0DCT8_9ZZZZ</name>
<evidence type="ECO:0000259" key="2">
    <source>
        <dbReference type="Pfam" id="PF16903"/>
    </source>
</evidence>
<dbReference type="InterPro" id="IPR038519">
    <property type="entry name" value="MCP_C_sf"/>
</dbReference>
<dbReference type="InterPro" id="IPR016112">
    <property type="entry name" value="VP_dsDNA_II"/>
</dbReference>
<evidence type="ECO:0000259" key="1">
    <source>
        <dbReference type="Pfam" id="PF04451"/>
    </source>
</evidence>
<organism evidence="3">
    <name type="scientific">viral metagenome</name>
    <dbReference type="NCBI Taxonomy" id="1070528"/>
    <lineage>
        <taxon>unclassified sequences</taxon>
        <taxon>metagenomes</taxon>
        <taxon>organismal metagenomes</taxon>
    </lineage>
</organism>
<dbReference type="Gene3D" id="2.70.9.20">
    <property type="entry name" value="Major capsid protein Vp54"/>
    <property type="match status" value="1"/>
</dbReference>
<feature type="domain" description="Major capsid protein N-terminal" evidence="2">
    <location>
        <begin position="26"/>
        <end position="241"/>
    </location>
</feature>
<dbReference type="EMBL" id="MN739581">
    <property type="protein sequence ID" value="QHT14317.1"/>
    <property type="molecule type" value="Genomic_DNA"/>
</dbReference>
<dbReference type="Gene3D" id="2.70.9.10">
    <property type="entry name" value="Adenovirus Type 2 Hexon, domain 4"/>
    <property type="match status" value="1"/>
</dbReference>
<dbReference type="Pfam" id="PF16903">
    <property type="entry name" value="Capsid_N"/>
    <property type="match status" value="1"/>
</dbReference>
<dbReference type="InterPro" id="IPR007542">
    <property type="entry name" value="MCP_C"/>
</dbReference>
<dbReference type="Pfam" id="PF04451">
    <property type="entry name" value="Capsid_NCLDV"/>
    <property type="match status" value="1"/>
</dbReference>
<dbReference type="GO" id="GO:0005198">
    <property type="term" value="F:structural molecule activity"/>
    <property type="evidence" value="ECO:0007669"/>
    <property type="project" value="InterPro"/>
</dbReference>
<dbReference type="SUPFAM" id="SSF49749">
    <property type="entry name" value="Group II dsDNA viruses VP"/>
    <property type="match status" value="2"/>
</dbReference>
<reference evidence="3" key="1">
    <citation type="journal article" date="2020" name="Nature">
        <title>Giant virus diversity and host interactions through global metagenomics.</title>
        <authorList>
            <person name="Schulz F."/>
            <person name="Roux S."/>
            <person name="Paez-Espino D."/>
            <person name="Jungbluth S."/>
            <person name="Walsh D.A."/>
            <person name="Denef V.J."/>
            <person name="McMahon K.D."/>
            <person name="Konstantinidis K.T."/>
            <person name="Eloe-Fadrosh E.A."/>
            <person name="Kyrpides N.C."/>
            <person name="Woyke T."/>
        </authorList>
    </citation>
    <scope>NUCLEOTIDE SEQUENCE</scope>
    <source>
        <strain evidence="3">GVMAG-M-3300023174-137</strain>
    </source>
</reference>
<dbReference type="InterPro" id="IPR031654">
    <property type="entry name" value="Capsid_N"/>
</dbReference>
<dbReference type="AlphaFoldDB" id="A0A6C0DCT8"/>
<proteinExistence type="predicted"/>
<sequence length="513" mass="58552">MTGGGMFVLVAYGTQNVLLSGNPQMTYYYKIFRRFSHFSMENASIALDGPNELQYDQQIQLRAKVQRIGDLLSDMYLSFRIPDIYSKYIPGRTNQYEFKWVRYLGTAIINRVEFFVGGQRIQYLDGSYLLAKAMLEYDTDAFNKWRILVGDTNELTNPEGGAYSGGTTKTGYPHVVEDPTRIGLSQTNRPSLFGQDIHVPLNFWFTDAPSQALPLCALQYQECEVQITLNPIKDLYTILDISGYRVAPDYVMNSDLANIQNNKPAYSITTDPNTQIRNFLQDIRATLGPNTWFLNPRLQCTFVYLAEEERNTFASRPLTYIFPQVTPILNPGIIQNSTIDLDLHNPITRLIFIPRRSDWSQRNDFSNFTNWFTYPFIPYNPTPNISPYLRNGFSGGIIIPNSQKDIIRQMRVLCDGNEIQEVKPVDFFTKITPFRYTHGFTNAELPFYTWAITSSKIQPSGSLNASRIRNLQAEIGIFPLPLGTTYTYDITIYAESINFFIVASGTGASKYVL</sequence>
<evidence type="ECO:0000313" key="3">
    <source>
        <dbReference type="EMBL" id="QHT14317.1"/>
    </source>
</evidence>